<dbReference type="EMBL" id="CP116394">
    <property type="protein sequence ID" value="WCE46381.1"/>
    <property type="molecule type" value="Genomic_DNA"/>
</dbReference>
<dbReference type="SUPFAM" id="SSF56563">
    <property type="entry name" value="Major capsid protein gp5"/>
    <property type="match status" value="1"/>
</dbReference>
<protein>
    <submittedName>
        <fullName evidence="3">Phage major capsid protein</fullName>
    </submittedName>
</protein>
<accession>A0AB38XPX8</accession>
<evidence type="ECO:0000313" key="4">
    <source>
        <dbReference type="Proteomes" id="UP001211044"/>
    </source>
</evidence>
<evidence type="ECO:0000259" key="2">
    <source>
        <dbReference type="Pfam" id="PF05065"/>
    </source>
</evidence>
<feature type="domain" description="Phage capsid-like C-terminal" evidence="2">
    <location>
        <begin position="25"/>
        <end position="301"/>
    </location>
</feature>
<dbReference type="Gene3D" id="3.30.2400.10">
    <property type="entry name" value="Major capsid protein gp5"/>
    <property type="match status" value="1"/>
</dbReference>
<reference evidence="3" key="1">
    <citation type="submission" date="2023-01" db="EMBL/GenBank/DDBJ databases">
        <title>Comparative Genomic Analysis of the Clinically-Derived Winkia Strain NY0527 Provides Evidence into the Taxonomic Reassignment of Winkia neuii and Characterizes Their Virulence Traits.</title>
        <authorList>
            <person name="Cai X."/>
            <person name="Peng Y."/>
            <person name="Li M."/>
            <person name="Qiu Y."/>
            <person name="Wang Y."/>
            <person name="Xu L."/>
            <person name="Hou Q."/>
        </authorList>
    </citation>
    <scope>NUCLEOTIDE SEQUENCE</scope>
    <source>
        <strain evidence="3">NY0527</strain>
    </source>
</reference>
<evidence type="ECO:0000313" key="3">
    <source>
        <dbReference type="EMBL" id="WCE46381.1"/>
    </source>
</evidence>
<evidence type="ECO:0000256" key="1">
    <source>
        <dbReference type="ARBA" id="ARBA00004328"/>
    </source>
</evidence>
<dbReference type="InterPro" id="IPR054612">
    <property type="entry name" value="Phage_capsid-like_C"/>
</dbReference>
<gene>
    <name evidence="3" type="ORF">PIG85_01680</name>
</gene>
<dbReference type="Gene3D" id="3.30.2320.10">
    <property type="entry name" value="hypothetical protein PF0899 domain"/>
    <property type="match status" value="1"/>
</dbReference>
<sequence>MNVKGEKNIMGTYNKIVGRSQTGEQLIPPEQVKAILQDTPKSSVVLDKAVKARMSTTKQTQPVLATLPDAYWVNGDTGLKQTSEATWKGQTMTAEELAVIVPIPDAVADDTSINLWEAVKPLLAEALGKKIDQAVIFGTDKPTSWPDALTAGAEAAGNSVKLTAKKNVGDAVIELGEKMAAQGFGINGFISRPGLDWKLRGLKDANGQPIYGGKLSEAQPATLFGFPLNPVINGAWDAAAAELLAVDWSKVVIGTRQDITYKIFEEGVISDENGKVILNLMQQDTKAMRVVMRLGYQVINPPTRVAGGAVILAPFEHVRFHAAHTPCPCPKQSCGYFRSILLHFSGYRHTLPHIHSLEFPAP</sequence>
<dbReference type="NCBIfam" id="TIGR01554">
    <property type="entry name" value="major_cap_HK97"/>
    <property type="match status" value="1"/>
</dbReference>
<dbReference type="InterPro" id="IPR024455">
    <property type="entry name" value="Phage_capsid"/>
</dbReference>
<proteinExistence type="predicted"/>
<dbReference type="RefSeq" id="WP_004806654.1">
    <property type="nucleotide sequence ID" value="NZ_CP116394.1"/>
</dbReference>
<dbReference type="Pfam" id="PF05065">
    <property type="entry name" value="Phage_capsid"/>
    <property type="match status" value="1"/>
</dbReference>
<dbReference type="AlphaFoldDB" id="A0AB38XPX8"/>
<comment type="subcellular location">
    <subcellularLocation>
        <location evidence="1">Virion</location>
    </subcellularLocation>
</comment>
<dbReference type="KEGG" id="wne:PIG85_01680"/>
<name>A0AB38XPX8_9ACTO</name>
<dbReference type="Proteomes" id="UP001211044">
    <property type="component" value="Chromosome"/>
</dbReference>
<organism evidence="3 4">
    <name type="scientific">Winkia neuii subsp. anitrata</name>
    <dbReference type="NCBI Taxonomy" id="29318"/>
    <lineage>
        <taxon>Bacteria</taxon>
        <taxon>Bacillati</taxon>
        <taxon>Actinomycetota</taxon>
        <taxon>Actinomycetes</taxon>
        <taxon>Actinomycetales</taxon>
        <taxon>Actinomycetaceae</taxon>
        <taxon>Winkia</taxon>
    </lineage>
</organism>